<feature type="signal peptide" evidence="5">
    <location>
        <begin position="1"/>
        <end position="22"/>
    </location>
</feature>
<dbReference type="SUPFAM" id="SSF50044">
    <property type="entry name" value="SH3-domain"/>
    <property type="match status" value="1"/>
</dbReference>
<gene>
    <name evidence="7" type="ORF">AX774_g5234</name>
</gene>
<name>A0A1R1PK24_ZANCU</name>
<comment type="caution">
    <text evidence="7">The sequence shown here is derived from an EMBL/GenBank/DDBJ whole genome shotgun (WGS) entry which is preliminary data.</text>
</comment>
<evidence type="ECO:0000256" key="4">
    <source>
        <dbReference type="SAM" id="Phobius"/>
    </source>
</evidence>
<organism evidence="7 8">
    <name type="scientific">Zancudomyces culisetae</name>
    <name type="common">Gut fungus</name>
    <name type="synonym">Smittium culisetae</name>
    <dbReference type="NCBI Taxonomy" id="1213189"/>
    <lineage>
        <taxon>Eukaryota</taxon>
        <taxon>Fungi</taxon>
        <taxon>Fungi incertae sedis</taxon>
        <taxon>Zoopagomycota</taxon>
        <taxon>Kickxellomycotina</taxon>
        <taxon>Harpellomycetes</taxon>
        <taxon>Harpellales</taxon>
        <taxon>Legeriomycetaceae</taxon>
        <taxon>Zancudomyces</taxon>
    </lineage>
</organism>
<evidence type="ECO:0000313" key="7">
    <source>
        <dbReference type="EMBL" id="OMH81321.1"/>
    </source>
</evidence>
<feature type="chain" id="PRO_5012977839" description="SH3 domain-containing protein" evidence="5">
    <location>
        <begin position="23"/>
        <end position="690"/>
    </location>
</feature>
<accession>A0A1R1PK24</accession>
<dbReference type="EMBL" id="LSSK01000928">
    <property type="protein sequence ID" value="OMH81321.1"/>
    <property type="molecule type" value="Genomic_DNA"/>
</dbReference>
<evidence type="ECO:0000256" key="3">
    <source>
        <dbReference type="SAM" id="MobiDB-lite"/>
    </source>
</evidence>
<dbReference type="AlphaFoldDB" id="A0A1R1PK24"/>
<feature type="transmembrane region" description="Helical" evidence="4">
    <location>
        <begin position="247"/>
        <end position="267"/>
    </location>
</feature>
<keyword evidence="4" id="KW-0472">Membrane</keyword>
<evidence type="ECO:0000256" key="2">
    <source>
        <dbReference type="PROSITE-ProRule" id="PRU00192"/>
    </source>
</evidence>
<dbReference type="InterPro" id="IPR036028">
    <property type="entry name" value="SH3-like_dom_sf"/>
</dbReference>
<feature type="region of interest" description="Disordered" evidence="3">
    <location>
        <begin position="528"/>
        <end position="562"/>
    </location>
</feature>
<dbReference type="Proteomes" id="UP000188320">
    <property type="component" value="Unassembled WGS sequence"/>
</dbReference>
<keyword evidence="8" id="KW-1185">Reference proteome</keyword>
<keyword evidence="5" id="KW-0732">Signal</keyword>
<reference evidence="8" key="1">
    <citation type="submission" date="2017-01" db="EMBL/GenBank/DDBJ databases">
        <authorList>
            <person name="Wang Y."/>
            <person name="White M."/>
            <person name="Kvist S."/>
            <person name="Moncalvo J.-M."/>
        </authorList>
    </citation>
    <scope>NUCLEOTIDE SEQUENCE [LARGE SCALE GENOMIC DNA]</scope>
    <source>
        <strain evidence="8">COL-18-3</strain>
    </source>
</reference>
<keyword evidence="4" id="KW-0812">Transmembrane</keyword>
<dbReference type="Pfam" id="PF00018">
    <property type="entry name" value="SH3_1"/>
    <property type="match status" value="1"/>
</dbReference>
<dbReference type="PROSITE" id="PS50002">
    <property type="entry name" value="SH3"/>
    <property type="match status" value="1"/>
</dbReference>
<dbReference type="Gene3D" id="2.30.30.40">
    <property type="entry name" value="SH3 Domains"/>
    <property type="match status" value="1"/>
</dbReference>
<dbReference type="SMART" id="SM00326">
    <property type="entry name" value="SH3"/>
    <property type="match status" value="1"/>
</dbReference>
<feature type="domain" description="SH3" evidence="6">
    <location>
        <begin position="623"/>
        <end position="684"/>
    </location>
</feature>
<evidence type="ECO:0000313" key="8">
    <source>
        <dbReference type="Proteomes" id="UP000188320"/>
    </source>
</evidence>
<feature type="compositionally biased region" description="Polar residues" evidence="3">
    <location>
        <begin position="549"/>
        <end position="562"/>
    </location>
</feature>
<sequence length="690" mass="76421">MTKTQSVKASVVSLMVLVGTSALGSDIISSDLLYFIDKLGVGGIKPPLSNNITPAGGNVSQKCFPLSNSKFCGASFGNFYFPINNIRENSIRNSNEFDGVFLQYFNSTAERENLQSAFGCKDIYGFETVSGRTDVICRGLLDTSAARECAWTKILANSNSCKNNSNMIGGLESTQKTCSSSPYNGESDSCLSLRITDASPCDGKYSNEEELCKTCNSNPTDTCCIWAFTTGKCSIPSKSGSEVIKNIVISILATMLVVAMLVFGCMMKKQRALRNLNRKLEENYFGDDKLHEKRSSYEAETTRSINPDMNFVEKPLTKFYRRFTASTVNPKFSSINENKPIDESFKTPVLEFPRLEKTISMYSTLKKFENYEVNNKEMDREYTNLQATIKKSTNPVDPECSDTKISGPNFRVEAEKSHKSLNVLDNVLTFKDTFDSSFLELSSDIGKGYSEKKKESVLEMEVDNNQAVGTGRLHDSDFDVSSNMNARTSYGSTRKNSIQTYTTFNPALVSNTEGTIYNFLNNDIPTVSHDNGNGNDNDNNKGVIHNEENPSASTSSNCVNSNTYTQNTNGLVQFKGQPRVLVNRNSIISVTDSSYSSTRSISTNSDSFETCSNSDDHITKDDCTGKTYKVAYAYFPQEKDELLLTLNDEIKILNVFSDGWAYAKNVDKQEMGVVPLVCLEATDENKNIAV</sequence>
<dbReference type="InterPro" id="IPR001452">
    <property type="entry name" value="SH3_domain"/>
</dbReference>
<evidence type="ECO:0000256" key="5">
    <source>
        <dbReference type="SAM" id="SignalP"/>
    </source>
</evidence>
<keyword evidence="1 2" id="KW-0728">SH3 domain</keyword>
<dbReference type="OrthoDB" id="5340910at2759"/>
<evidence type="ECO:0000256" key="1">
    <source>
        <dbReference type="ARBA" id="ARBA00022443"/>
    </source>
</evidence>
<protein>
    <recommendedName>
        <fullName evidence="6">SH3 domain-containing protein</fullName>
    </recommendedName>
</protein>
<evidence type="ECO:0000259" key="6">
    <source>
        <dbReference type="PROSITE" id="PS50002"/>
    </source>
</evidence>
<proteinExistence type="predicted"/>
<keyword evidence="4" id="KW-1133">Transmembrane helix</keyword>